<evidence type="ECO:0000313" key="8">
    <source>
        <dbReference type="Proteomes" id="UP001328107"/>
    </source>
</evidence>
<organism evidence="7 8">
    <name type="scientific">Pristionchus mayeri</name>
    <dbReference type="NCBI Taxonomy" id="1317129"/>
    <lineage>
        <taxon>Eukaryota</taxon>
        <taxon>Metazoa</taxon>
        <taxon>Ecdysozoa</taxon>
        <taxon>Nematoda</taxon>
        <taxon>Chromadorea</taxon>
        <taxon>Rhabditida</taxon>
        <taxon>Rhabditina</taxon>
        <taxon>Diplogasteromorpha</taxon>
        <taxon>Diplogasteroidea</taxon>
        <taxon>Neodiplogasteridae</taxon>
        <taxon>Pristionchus</taxon>
    </lineage>
</organism>
<comment type="caution">
    <text evidence="7">The sequence shown here is derived from an EMBL/GenBank/DDBJ whole genome shotgun (WGS) entry which is preliminary data.</text>
</comment>
<feature type="compositionally biased region" description="Basic and acidic residues" evidence="5">
    <location>
        <begin position="32"/>
        <end position="44"/>
    </location>
</feature>
<keyword evidence="8" id="KW-1185">Reference proteome</keyword>
<dbReference type="Gene3D" id="3.90.70.200">
    <property type="entry name" value="Plus-3 domain"/>
    <property type="match status" value="1"/>
</dbReference>
<dbReference type="Proteomes" id="UP001328107">
    <property type="component" value="Unassembled WGS sequence"/>
</dbReference>
<keyword evidence="2" id="KW-0805">Transcription regulation</keyword>
<evidence type="ECO:0000256" key="5">
    <source>
        <dbReference type="SAM" id="MobiDB-lite"/>
    </source>
</evidence>
<name>A0AAN5D9D5_9BILA</name>
<evidence type="ECO:0000256" key="2">
    <source>
        <dbReference type="ARBA" id="ARBA00023015"/>
    </source>
</evidence>
<dbReference type="Pfam" id="PF03126">
    <property type="entry name" value="Plus-3"/>
    <property type="match status" value="1"/>
</dbReference>
<feature type="compositionally biased region" description="Low complexity" evidence="5">
    <location>
        <begin position="251"/>
        <end position="281"/>
    </location>
</feature>
<feature type="compositionally biased region" description="Low complexity" evidence="5">
    <location>
        <begin position="559"/>
        <end position="584"/>
    </location>
</feature>
<reference evidence="8" key="1">
    <citation type="submission" date="2022-10" db="EMBL/GenBank/DDBJ databases">
        <title>Genome assembly of Pristionchus species.</title>
        <authorList>
            <person name="Yoshida K."/>
            <person name="Sommer R.J."/>
        </authorList>
    </citation>
    <scope>NUCLEOTIDE SEQUENCE [LARGE SCALE GENOMIC DNA]</scope>
    <source>
        <strain evidence="8">RS5460</strain>
    </source>
</reference>
<dbReference type="GO" id="GO:1990269">
    <property type="term" value="F:RNA polymerase II C-terminal domain phosphoserine binding"/>
    <property type="evidence" value="ECO:0007669"/>
    <property type="project" value="TreeGrafter"/>
</dbReference>
<feature type="region of interest" description="Disordered" evidence="5">
    <location>
        <begin position="550"/>
        <end position="584"/>
    </location>
</feature>
<dbReference type="InterPro" id="IPR004343">
    <property type="entry name" value="Plus-3_dom"/>
</dbReference>
<feature type="compositionally biased region" description="Basic and acidic residues" evidence="5">
    <location>
        <begin position="106"/>
        <end position="158"/>
    </location>
</feature>
<dbReference type="SMART" id="SM00719">
    <property type="entry name" value="Plus3"/>
    <property type="match status" value="1"/>
</dbReference>
<evidence type="ECO:0000256" key="4">
    <source>
        <dbReference type="ARBA" id="ARBA00023242"/>
    </source>
</evidence>
<accession>A0AAN5D9D5</accession>
<feature type="region of interest" description="Disordered" evidence="5">
    <location>
        <begin position="1"/>
        <end position="288"/>
    </location>
</feature>
<comment type="subcellular location">
    <subcellularLocation>
        <location evidence="1">Nucleus</location>
    </subcellularLocation>
</comment>
<feature type="non-terminal residue" evidence="7">
    <location>
        <position position="1"/>
    </location>
</feature>
<protein>
    <recommendedName>
        <fullName evidence="6">Plus3 domain-containing protein</fullName>
    </recommendedName>
</protein>
<evidence type="ECO:0000256" key="3">
    <source>
        <dbReference type="ARBA" id="ARBA00023163"/>
    </source>
</evidence>
<feature type="region of interest" description="Disordered" evidence="5">
    <location>
        <begin position="610"/>
        <end position="631"/>
    </location>
</feature>
<dbReference type="FunFam" id="3.90.70.200:FF:000011">
    <property type="entry name" value="Rtfo-1"/>
    <property type="match status" value="1"/>
</dbReference>
<proteinExistence type="predicted"/>
<evidence type="ECO:0000259" key="6">
    <source>
        <dbReference type="PROSITE" id="PS51360"/>
    </source>
</evidence>
<dbReference type="PANTHER" id="PTHR13115">
    <property type="entry name" value="RNA POLYMERASE-ASSOCIATED PROTEIN RTF1 HOMOLOG"/>
    <property type="match status" value="1"/>
</dbReference>
<feature type="compositionally biased region" description="Basic residues" evidence="5">
    <location>
        <begin position="65"/>
        <end position="84"/>
    </location>
</feature>
<feature type="compositionally biased region" description="Basic and acidic residues" evidence="5">
    <location>
        <begin position="219"/>
        <end position="235"/>
    </location>
</feature>
<feature type="domain" description="Plus3" evidence="6">
    <location>
        <begin position="292"/>
        <end position="426"/>
    </location>
</feature>
<sequence length="631" mass="70859">LNSVQISSARLSSMSSDSDSSDDDRKKKGRNKKMDSDDSDDERKPKRRGKETGSSSEEESEKPSSSRKRKAPTSKGSTKKRGRGRASSDEDGIAISGVDGLELTEEDRKKIQGMSEKDREQEIFRRMEEMERRKIREQIAKRLEEKSKKESSPDGKERGRTRKKERRVVSDGSDDSLSSERNTKSPLKNKKKVKVDSEEEDGELRVMPSEANRKKKQKNAMEDLLNKRREKEAKKASLAVDAVFGKENDSSSESSSSSNSSRSSSPSSRSSSPSRSRSASPNKEDLAAKRPVDCVEELSLARLSRFKLAKIVHAPFFAKTVQDCYVRIGVGKMPGRPNKDNYRIAQIVEVVETAKVYQVENTKTNKGLKLRMGTEDRVYRLEYVSNHEFNSTDFQEWLTIMKKYNRPIPTMGEIHKKQKDITSAMNHNYTNDEVDAMIKEKSRFKETPKNFAMTKGELMKKLEYAKQNQEHEEASILQAKIEEVDSKADALDKKRSGDITAIDWINKRNRNMMKEQFLGEKKIEGFMGKEDDPFTRKSGKMRVVSGSAKNLAAMDEDPTSGGISASSSASNLSSTPLSLKSLPTSSKTPDLFSFHSINVGHDELNLNTLRTPVTEDSSRALHSANTSSGGQ</sequence>
<evidence type="ECO:0000256" key="1">
    <source>
        <dbReference type="ARBA" id="ARBA00004123"/>
    </source>
</evidence>
<feature type="compositionally biased region" description="Low complexity" evidence="5">
    <location>
        <begin position="7"/>
        <end position="18"/>
    </location>
</feature>
<dbReference type="EMBL" id="BTRK01000006">
    <property type="protein sequence ID" value="GMR59196.1"/>
    <property type="molecule type" value="Genomic_DNA"/>
</dbReference>
<dbReference type="PROSITE" id="PS51360">
    <property type="entry name" value="PLUS3"/>
    <property type="match status" value="1"/>
</dbReference>
<dbReference type="GO" id="GO:0003677">
    <property type="term" value="F:DNA binding"/>
    <property type="evidence" value="ECO:0007669"/>
    <property type="project" value="InterPro"/>
</dbReference>
<dbReference type="AlphaFoldDB" id="A0AAN5D9D5"/>
<dbReference type="InterPro" id="IPR036128">
    <property type="entry name" value="Plus3-like_sf"/>
</dbReference>
<keyword evidence="3" id="KW-0804">Transcription</keyword>
<feature type="non-terminal residue" evidence="7">
    <location>
        <position position="631"/>
    </location>
</feature>
<dbReference type="GO" id="GO:0016593">
    <property type="term" value="C:Cdc73/Paf1 complex"/>
    <property type="evidence" value="ECO:0007669"/>
    <property type="project" value="TreeGrafter"/>
</dbReference>
<keyword evidence="4" id="KW-0539">Nucleus</keyword>
<dbReference type="PANTHER" id="PTHR13115:SF8">
    <property type="entry name" value="RNA POLYMERASE-ASSOCIATED PROTEIN RTF1 HOMOLOG"/>
    <property type="match status" value="1"/>
</dbReference>
<gene>
    <name evidence="7" type="ORF">PMAYCL1PPCAC_29391</name>
</gene>
<evidence type="ECO:0000313" key="7">
    <source>
        <dbReference type="EMBL" id="GMR59196.1"/>
    </source>
</evidence>
<dbReference type="SUPFAM" id="SSF159042">
    <property type="entry name" value="Plus3-like"/>
    <property type="match status" value="1"/>
</dbReference>